<evidence type="ECO:0000313" key="3">
    <source>
        <dbReference type="Proteomes" id="UP000193411"/>
    </source>
</evidence>
<evidence type="ECO:0000313" key="2">
    <source>
        <dbReference type="EMBL" id="ORZ33433.1"/>
    </source>
</evidence>
<reference evidence="2 3" key="1">
    <citation type="submission" date="2016-07" db="EMBL/GenBank/DDBJ databases">
        <title>Pervasive Adenine N6-methylation of Active Genes in Fungi.</title>
        <authorList>
            <consortium name="DOE Joint Genome Institute"/>
            <person name="Mondo S.J."/>
            <person name="Dannebaum R.O."/>
            <person name="Kuo R.C."/>
            <person name="Labutti K."/>
            <person name="Haridas S."/>
            <person name="Kuo A."/>
            <person name="Salamov A."/>
            <person name="Ahrendt S.R."/>
            <person name="Lipzen A."/>
            <person name="Sullivan W."/>
            <person name="Andreopoulos W.B."/>
            <person name="Clum A."/>
            <person name="Lindquist E."/>
            <person name="Daum C."/>
            <person name="Ramamoorthy G.K."/>
            <person name="Gryganskyi A."/>
            <person name="Culley D."/>
            <person name="Magnuson J.K."/>
            <person name="James T.Y."/>
            <person name="O'Malley M.A."/>
            <person name="Stajich J.E."/>
            <person name="Spatafora J.W."/>
            <person name="Visel A."/>
            <person name="Grigoriev I.V."/>
        </authorList>
    </citation>
    <scope>NUCLEOTIDE SEQUENCE [LARGE SCALE GENOMIC DNA]</scope>
    <source>
        <strain evidence="2 3">PL171</strain>
    </source>
</reference>
<dbReference type="Pfam" id="PF00318">
    <property type="entry name" value="Ribosomal_S2"/>
    <property type="match status" value="1"/>
</dbReference>
<gene>
    <name evidence="2" type="ORF">BCR44DRAFT_1375106</name>
</gene>
<dbReference type="SUPFAM" id="SSF52313">
    <property type="entry name" value="Ribosomal protein S2"/>
    <property type="match status" value="1"/>
</dbReference>
<protein>
    <submittedName>
        <fullName evidence="2">Ribosomal protein S2, flavodoxin-like domain-containing protein</fullName>
    </submittedName>
</protein>
<dbReference type="EMBL" id="MCFL01000036">
    <property type="protein sequence ID" value="ORZ33433.1"/>
    <property type="molecule type" value="Genomic_DNA"/>
</dbReference>
<keyword evidence="2" id="KW-0689">Ribosomal protein</keyword>
<proteinExistence type="inferred from homology"/>
<feature type="non-terminal residue" evidence="2">
    <location>
        <position position="195"/>
    </location>
</feature>
<accession>A0A1Y2HIB5</accession>
<feature type="non-terminal residue" evidence="2">
    <location>
        <position position="1"/>
    </location>
</feature>
<dbReference type="GO" id="GO:0005763">
    <property type="term" value="C:mitochondrial small ribosomal subunit"/>
    <property type="evidence" value="ECO:0007669"/>
    <property type="project" value="TreeGrafter"/>
</dbReference>
<dbReference type="AlphaFoldDB" id="A0A1Y2HIB5"/>
<comment type="similarity">
    <text evidence="1">Belongs to the universal ribosomal protein uS2 family.</text>
</comment>
<sequence>ATQLTTQDLIAATTHIGHAPSRSTPQTLAYLLGTRQGLHIIDPNATLAHLRRAAAFARLVAANGGIVLFVANDPQVQHLAVEAAEYAGAFYVTQWTPGTLTNAQQVVVKRQAMADTQKQLPTSAPKPDLVVAVDLTSKHTMRAIKEARKLNIPTMAVVDSDVDPRWVTYPIPGNDDSVHSLELVVKTVAQAVRQG</sequence>
<dbReference type="OrthoDB" id="2320368at2759"/>
<comment type="caution">
    <text evidence="2">The sequence shown here is derived from an EMBL/GenBank/DDBJ whole genome shotgun (WGS) entry which is preliminary data.</text>
</comment>
<evidence type="ECO:0000256" key="1">
    <source>
        <dbReference type="ARBA" id="ARBA00006242"/>
    </source>
</evidence>
<dbReference type="PANTHER" id="PTHR12534:SF0">
    <property type="entry name" value="SMALL RIBOSOMAL SUBUNIT PROTEIN US2M"/>
    <property type="match status" value="1"/>
</dbReference>
<dbReference type="PANTHER" id="PTHR12534">
    <property type="entry name" value="30S RIBOSOMAL PROTEIN S2 PROKARYOTIC AND ORGANELLAR"/>
    <property type="match status" value="1"/>
</dbReference>
<dbReference type="Gene3D" id="3.40.50.10490">
    <property type="entry name" value="Glucose-6-phosphate isomerase like protein, domain 1"/>
    <property type="match status" value="1"/>
</dbReference>
<dbReference type="CDD" id="cd01425">
    <property type="entry name" value="RPS2"/>
    <property type="match status" value="1"/>
</dbReference>
<name>A0A1Y2HIB5_9FUNG</name>
<dbReference type="GO" id="GO:0003735">
    <property type="term" value="F:structural constituent of ribosome"/>
    <property type="evidence" value="ECO:0007669"/>
    <property type="project" value="InterPro"/>
</dbReference>
<dbReference type="HAMAP" id="MF_00291_B">
    <property type="entry name" value="Ribosomal_uS2_B"/>
    <property type="match status" value="1"/>
</dbReference>
<dbReference type="Proteomes" id="UP000193411">
    <property type="component" value="Unassembled WGS sequence"/>
</dbReference>
<dbReference type="PRINTS" id="PR00395">
    <property type="entry name" value="RIBOSOMALS2"/>
</dbReference>
<dbReference type="GO" id="GO:0006412">
    <property type="term" value="P:translation"/>
    <property type="evidence" value="ECO:0007669"/>
    <property type="project" value="InterPro"/>
</dbReference>
<dbReference type="InterPro" id="IPR005706">
    <property type="entry name" value="Ribosomal_uS2_bac/mit/plastid"/>
</dbReference>
<keyword evidence="3" id="KW-1185">Reference proteome</keyword>
<dbReference type="InterPro" id="IPR001865">
    <property type="entry name" value="Ribosomal_uS2"/>
</dbReference>
<organism evidence="2 3">
    <name type="scientific">Catenaria anguillulae PL171</name>
    <dbReference type="NCBI Taxonomy" id="765915"/>
    <lineage>
        <taxon>Eukaryota</taxon>
        <taxon>Fungi</taxon>
        <taxon>Fungi incertae sedis</taxon>
        <taxon>Blastocladiomycota</taxon>
        <taxon>Blastocladiomycetes</taxon>
        <taxon>Blastocladiales</taxon>
        <taxon>Catenariaceae</taxon>
        <taxon>Catenaria</taxon>
    </lineage>
</organism>
<dbReference type="InterPro" id="IPR023591">
    <property type="entry name" value="Ribosomal_uS2_flav_dom_sf"/>
</dbReference>
<keyword evidence="2" id="KW-0687">Ribonucleoprotein</keyword>
<dbReference type="STRING" id="765915.A0A1Y2HIB5"/>